<sequence>MAPQCVADPGASPSKNSHISRKSNASQTAQLKGLIPNTVDTATASALLSELSRPYADAGESGYIYVFWLTPASRQTTPPVDAARSLLTPPSPSRGCARSGQPSDVESQFADPSGSRTPTILLKIGRAANHQCGYDIELLRYYAYLPGASNASATGQVPRMTPHCRRVERLIHLELAGMGHRANLGTCETCARDHREWFEVETTRNGIRRVYDVIRRWVEWDEATA</sequence>
<proteinExistence type="predicted"/>
<comment type="caution">
    <text evidence="3">The sequence shown here is derived from an EMBL/GenBank/DDBJ whole genome shotgun (WGS) entry which is preliminary data.</text>
</comment>
<dbReference type="AlphaFoldDB" id="A0A151GK67"/>
<evidence type="ECO:0000313" key="3">
    <source>
        <dbReference type="EMBL" id="KYK57513.1"/>
    </source>
</evidence>
<dbReference type="InterPro" id="IPR018306">
    <property type="entry name" value="Phage_T5_Orf172_DNA-bd"/>
</dbReference>
<evidence type="ECO:0000313" key="4">
    <source>
        <dbReference type="Proteomes" id="UP000076580"/>
    </source>
</evidence>
<evidence type="ECO:0000256" key="1">
    <source>
        <dbReference type="SAM" id="MobiDB-lite"/>
    </source>
</evidence>
<dbReference type="GeneID" id="63717166"/>
<name>A0A151GK67_DRECN</name>
<dbReference type="Proteomes" id="UP000076580">
    <property type="component" value="Chromosome 02"/>
</dbReference>
<dbReference type="SMART" id="SM00974">
    <property type="entry name" value="T5orf172"/>
    <property type="match status" value="1"/>
</dbReference>
<dbReference type="EMBL" id="LAYC01000002">
    <property type="protein sequence ID" value="KYK57513.1"/>
    <property type="molecule type" value="Genomic_DNA"/>
</dbReference>
<protein>
    <recommendedName>
        <fullName evidence="2">Bacteriophage T5 Orf172 DNA-binding domain-containing protein</fullName>
    </recommendedName>
</protein>
<dbReference type="InParanoid" id="A0A151GK67"/>
<organism evidence="3 4">
    <name type="scientific">Drechmeria coniospora</name>
    <name type="common">Nematophagous fungus</name>
    <name type="synonym">Meria coniospora</name>
    <dbReference type="NCBI Taxonomy" id="98403"/>
    <lineage>
        <taxon>Eukaryota</taxon>
        <taxon>Fungi</taxon>
        <taxon>Dikarya</taxon>
        <taxon>Ascomycota</taxon>
        <taxon>Pezizomycotina</taxon>
        <taxon>Sordariomycetes</taxon>
        <taxon>Hypocreomycetidae</taxon>
        <taxon>Hypocreales</taxon>
        <taxon>Ophiocordycipitaceae</taxon>
        <taxon>Drechmeria</taxon>
    </lineage>
</organism>
<dbReference type="InterPro" id="IPR053006">
    <property type="entry name" value="Meiosis_regulatory"/>
</dbReference>
<dbReference type="PANTHER" id="PTHR28094:SF2">
    <property type="entry name" value="BACTERIOPHAGE T5 ORF172 DNA-BINDING DOMAIN-CONTAINING PROTEIN"/>
    <property type="match status" value="1"/>
</dbReference>
<dbReference type="STRING" id="98403.A0A151GK67"/>
<feature type="region of interest" description="Disordered" evidence="1">
    <location>
        <begin position="1"/>
        <end position="27"/>
    </location>
</feature>
<dbReference type="PANTHER" id="PTHR28094">
    <property type="entry name" value="MEIOTICALLY UP-REGULATED GENE 113 PROTEIN"/>
    <property type="match status" value="1"/>
</dbReference>
<feature type="region of interest" description="Disordered" evidence="1">
    <location>
        <begin position="78"/>
        <end position="114"/>
    </location>
</feature>
<accession>A0A151GK67</accession>
<dbReference type="Pfam" id="PF10544">
    <property type="entry name" value="T5orf172"/>
    <property type="match status" value="1"/>
</dbReference>
<keyword evidence="4" id="KW-1185">Reference proteome</keyword>
<feature type="compositionally biased region" description="Polar residues" evidence="1">
    <location>
        <begin position="13"/>
        <end position="27"/>
    </location>
</feature>
<dbReference type="RefSeq" id="XP_040656865.1">
    <property type="nucleotide sequence ID" value="XM_040801832.1"/>
</dbReference>
<reference evidence="3 4" key="1">
    <citation type="journal article" date="2016" name="Sci. Rep.">
        <title>Insights into Adaptations to a Near-Obligate Nematode Endoparasitic Lifestyle from the Finished Genome of Drechmeria coniospora.</title>
        <authorList>
            <person name="Zhang L."/>
            <person name="Zhou Z."/>
            <person name="Guo Q."/>
            <person name="Fokkens L."/>
            <person name="Miskei M."/>
            <person name="Pocsi I."/>
            <person name="Zhang W."/>
            <person name="Chen M."/>
            <person name="Wang L."/>
            <person name="Sun Y."/>
            <person name="Donzelli B.G."/>
            <person name="Gibson D.M."/>
            <person name="Nelson D.R."/>
            <person name="Luo J.G."/>
            <person name="Rep M."/>
            <person name="Liu H."/>
            <person name="Yang S."/>
            <person name="Wang J."/>
            <person name="Krasnoff S.B."/>
            <person name="Xu Y."/>
            <person name="Molnar I."/>
            <person name="Lin M."/>
        </authorList>
    </citation>
    <scope>NUCLEOTIDE SEQUENCE [LARGE SCALE GENOMIC DNA]</scope>
    <source>
        <strain evidence="3 4">ARSEF 6962</strain>
    </source>
</reference>
<evidence type="ECO:0000259" key="2">
    <source>
        <dbReference type="SMART" id="SM00974"/>
    </source>
</evidence>
<feature type="domain" description="Bacteriophage T5 Orf172 DNA-binding" evidence="2">
    <location>
        <begin position="116"/>
        <end position="210"/>
    </location>
</feature>
<gene>
    <name evidence="3" type="ORF">DCS_04523</name>
</gene>